<comment type="caution">
    <text evidence="8">The sequence shown here is derived from an EMBL/GenBank/DDBJ whole genome shotgun (WGS) entry which is preliminary data.</text>
</comment>
<protein>
    <recommendedName>
        <fullName evidence="7">Late embryogenesis abundant protein LEA-2 subgroup domain-containing protein</fullName>
    </recommendedName>
</protein>
<dbReference type="InterPro" id="IPR004864">
    <property type="entry name" value="LEA_2"/>
</dbReference>
<proteinExistence type="predicted"/>
<evidence type="ECO:0000256" key="2">
    <source>
        <dbReference type="ARBA" id="ARBA00022692"/>
    </source>
</evidence>
<name>A0AAD8KXB3_TARER</name>
<comment type="subcellular location">
    <subcellularLocation>
        <location evidence="1">Membrane</location>
        <topology evidence="1">Single-pass membrane protein</topology>
    </subcellularLocation>
</comment>
<dbReference type="Pfam" id="PF03168">
    <property type="entry name" value="LEA_2"/>
    <property type="match status" value="1"/>
</dbReference>
<dbReference type="GO" id="GO:0005886">
    <property type="term" value="C:plasma membrane"/>
    <property type="evidence" value="ECO:0007669"/>
    <property type="project" value="TreeGrafter"/>
</dbReference>
<feature type="domain" description="Late embryogenesis abundant protein LEA-2 subgroup" evidence="7">
    <location>
        <begin position="113"/>
        <end position="219"/>
    </location>
</feature>
<dbReference type="GO" id="GO:0098542">
    <property type="term" value="P:defense response to other organism"/>
    <property type="evidence" value="ECO:0007669"/>
    <property type="project" value="InterPro"/>
</dbReference>
<organism evidence="8 9">
    <name type="scientific">Tagetes erecta</name>
    <name type="common">African marigold</name>
    <dbReference type="NCBI Taxonomy" id="13708"/>
    <lineage>
        <taxon>Eukaryota</taxon>
        <taxon>Viridiplantae</taxon>
        <taxon>Streptophyta</taxon>
        <taxon>Embryophyta</taxon>
        <taxon>Tracheophyta</taxon>
        <taxon>Spermatophyta</taxon>
        <taxon>Magnoliopsida</taxon>
        <taxon>eudicotyledons</taxon>
        <taxon>Gunneridae</taxon>
        <taxon>Pentapetalae</taxon>
        <taxon>asterids</taxon>
        <taxon>campanulids</taxon>
        <taxon>Asterales</taxon>
        <taxon>Asteraceae</taxon>
        <taxon>Asteroideae</taxon>
        <taxon>Heliantheae alliance</taxon>
        <taxon>Tageteae</taxon>
        <taxon>Tagetes</taxon>
    </lineage>
</organism>
<dbReference type="PANTHER" id="PTHR31234:SF6">
    <property type="entry name" value="LATE EMBRYOGENESIS ABUNDANT PROTEIN LEA-2 SUBGROUP DOMAIN-CONTAINING PROTEIN"/>
    <property type="match status" value="1"/>
</dbReference>
<evidence type="ECO:0000259" key="7">
    <source>
        <dbReference type="Pfam" id="PF03168"/>
    </source>
</evidence>
<evidence type="ECO:0000313" key="8">
    <source>
        <dbReference type="EMBL" id="KAK1430852.1"/>
    </source>
</evidence>
<dbReference type="InterPro" id="IPR044839">
    <property type="entry name" value="NDR1-like"/>
</dbReference>
<dbReference type="EMBL" id="JAUHHV010000003">
    <property type="protein sequence ID" value="KAK1430852.1"/>
    <property type="molecule type" value="Genomic_DNA"/>
</dbReference>
<evidence type="ECO:0000256" key="6">
    <source>
        <dbReference type="SAM" id="Phobius"/>
    </source>
</evidence>
<gene>
    <name evidence="8" type="ORF">QVD17_13908</name>
</gene>
<keyword evidence="9" id="KW-1185">Reference proteome</keyword>
<keyword evidence="2 6" id="KW-0812">Transmembrane</keyword>
<keyword evidence="4 6" id="KW-0472">Membrane</keyword>
<accession>A0AAD8KXB3</accession>
<sequence length="257" mass="28989">MTNTTKTTPTPTPTTKPTTTTTKPQPYNRHPYRPNPNIYRRNRPRNYLCLCCFWSILIIILLLFITTIAGCILYLLYRPHRPSFSITSLKTSQFNLTTNSDGTSHLTSNLNLTLSIKNPNKKVKFYYNPLHVTLLTNDDTTVANGSFADPFATEPNNITVIRSSLYGASVLLEQSTVNQIKADLKKRNGVKLKLYLDTETQVKIESIRSKRVGIRIECEGIRSLVPKSSNSSVAASVADAKCNVDLRIKIWKWTFSS</sequence>
<keyword evidence="3 6" id="KW-1133">Transmembrane helix</keyword>
<dbReference type="PANTHER" id="PTHR31234">
    <property type="entry name" value="LATE EMBRYOGENESIS ABUNDANT (LEA) HYDROXYPROLINE-RICH GLYCOPROTEIN FAMILY"/>
    <property type="match status" value="1"/>
</dbReference>
<dbReference type="Proteomes" id="UP001229421">
    <property type="component" value="Unassembled WGS sequence"/>
</dbReference>
<evidence type="ECO:0000256" key="4">
    <source>
        <dbReference type="ARBA" id="ARBA00023136"/>
    </source>
</evidence>
<evidence type="ECO:0000256" key="3">
    <source>
        <dbReference type="ARBA" id="ARBA00022989"/>
    </source>
</evidence>
<evidence type="ECO:0000313" key="9">
    <source>
        <dbReference type="Proteomes" id="UP001229421"/>
    </source>
</evidence>
<dbReference type="SUPFAM" id="SSF117070">
    <property type="entry name" value="LEA14-like"/>
    <property type="match status" value="1"/>
</dbReference>
<dbReference type="AlphaFoldDB" id="A0AAD8KXB3"/>
<evidence type="ECO:0000256" key="5">
    <source>
        <dbReference type="SAM" id="MobiDB-lite"/>
    </source>
</evidence>
<feature type="transmembrane region" description="Helical" evidence="6">
    <location>
        <begin position="47"/>
        <end position="77"/>
    </location>
</feature>
<reference evidence="8" key="1">
    <citation type="journal article" date="2023" name="bioRxiv">
        <title>Improved chromosome-level genome assembly for marigold (Tagetes erecta).</title>
        <authorList>
            <person name="Jiang F."/>
            <person name="Yuan L."/>
            <person name="Wang S."/>
            <person name="Wang H."/>
            <person name="Xu D."/>
            <person name="Wang A."/>
            <person name="Fan W."/>
        </authorList>
    </citation>
    <scope>NUCLEOTIDE SEQUENCE</scope>
    <source>
        <strain evidence="8">WSJ</strain>
        <tissue evidence="8">Leaf</tissue>
    </source>
</reference>
<feature type="region of interest" description="Disordered" evidence="5">
    <location>
        <begin position="1"/>
        <end position="37"/>
    </location>
</feature>
<evidence type="ECO:0000256" key="1">
    <source>
        <dbReference type="ARBA" id="ARBA00004167"/>
    </source>
</evidence>